<dbReference type="Gene3D" id="3.40.630.30">
    <property type="match status" value="1"/>
</dbReference>
<evidence type="ECO:0000313" key="3">
    <source>
        <dbReference type="Proteomes" id="UP000567179"/>
    </source>
</evidence>
<name>A0A8H5F8A3_9AGAR</name>
<dbReference type="SUPFAM" id="SSF55729">
    <property type="entry name" value="Acyl-CoA N-acyltransferases (Nat)"/>
    <property type="match status" value="1"/>
</dbReference>
<dbReference type="Proteomes" id="UP000567179">
    <property type="component" value="Unassembled WGS sequence"/>
</dbReference>
<evidence type="ECO:0000313" key="2">
    <source>
        <dbReference type="EMBL" id="KAF5327460.1"/>
    </source>
</evidence>
<dbReference type="PROSITE" id="PS51186">
    <property type="entry name" value="GNAT"/>
    <property type="match status" value="1"/>
</dbReference>
<sequence>MLNNSKWYSITGTESSFIMPPFTIRRVLNPSEEEVAICASLMFDLQRDVEPAVWLVGGEATLLKDQTAAGIRAGALFGEFYIAENALGEIIAFSSEQRELGFNNLIERMPEDARKYFLSIYLGQFIEFVGSLLGPVGKLDSWWMNLLMVRRDCQRQGVGTSLVNIVRGKVHSVLLKSTTTLKKKFQASEKHELMACAAVENGVIPTYESMGFKHIGQKLMECQWGEWNLDILSQRA</sequence>
<reference evidence="2 3" key="1">
    <citation type="journal article" date="2020" name="ISME J.">
        <title>Uncovering the hidden diversity of litter-decomposition mechanisms in mushroom-forming fungi.</title>
        <authorList>
            <person name="Floudas D."/>
            <person name="Bentzer J."/>
            <person name="Ahren D."/>
            <person name="Johansson T."/>
            <person name="Persson P."/>
            <person name="Tunlid A."/>
        </authorList>
    </citation>
    <scope>NUCLEOTIDE SEQUENCE [LARGE SCALE GENOMIC DNA]</scope>
    <source>
        <strain evidence="2 3">CBS 101986</strain>
    </source>
</reference>
<dbReference type="AlphaFoldDB" id="A0A8H5F8A3"/>
<feature type="domain" description="N-acetyltransferase" evidence="1">
    <location>
        <begin position="78"/>
        <end position="236"/>
    </location>
</feature>
<evidence type="ECO:0000259" key="1">
    <source>
        <dbReference type="PROSITE" id="PS51186"/>
    </source>
</evidence>
<accession>A0A8H5F8A3</accession>
<dbReference type="InterPro" id="IPR016181">
    <property type="entry name" value="Acyl_CoA_acyltransferase"/>
</dbReference>
<organism evidence="2 3">
    <name type="scientific">Psilocybe cf. subviscida</name>
    <dbReference type="NCBI Taxonomy" id="2480587"/>
    <lineage>
        <taxon>Eukaryota</taxon>
        <taxon>Fungi</taxon>
        <taxon>Dikarya</taxon>
        <taxon>Basidiomycota</taxon>
        <taxon>Agaricomycotina</taxon>
        <taxon>Agaricomycetes</taxon>
        <taxon>Agaricomycetidae</taxon>
        <taxon>Agaricales</taxon>
        <taxon>Agaricineae</taxon>
        <taxon>Strophariaceae</taxon>
        <taxon>Psilocybe</taxon>
    </lineage>
</organism>
<dbReference type="InterPro" id="IPR000182">
    <property type="entry name" value="GNAT_dom"/>
</dbReference>
<protein>
    <recommendedName>
        <fullName evidence="1">N-acetyltransferase domain-containing protein</fullName>
    </recommendedName>
</protein>
<dbReference type="GO" id="GO:0016747">
    <property type="term" value="F:acyltransferase activity, transferring groups other than amino-acyl groups"/>
    <property type="evidence" value="ECO:0007669"/>
    <property type="project" value="InterPro"/>
</dbReference>
<dbReference type="EMBL" id="JAACJJ010000014">
    <property type="protein sequence ID" value="KAF5327460.1"/>
    <property type="molecule type" value="Genomic_DNA"/>
</dbReference>
<dbReference type="OrthoDB" id="61113at2759"/>
<gene>
    <name evidence="2" type="ORF">D9619_004050</name>
</gene>
<keyword evidence="3" id="KW-1185">Reference proteome</keyword>
<comment type="caution">
    <text evidence="2">The sequence shown here is derived from an EMBL/GenBank/DDBJ whole genome shotgun (WGS) entry which is preliminary data.</text>
</comment>
<proteinExistence type="predicted"/>